<sequence length="182" mass="21127">MKLPRAQMYLVLVTNINAVSVKCSPQVSHKLGTLYLIAQHHRVFLLFSFIPEIDDEQKVIGALTIAKDLTPLRRSEQALSQREQELRTLVDNLPISVVRYDEQYRRIFFNPSFLKTFSTSAEKIYGSTPKQQWFATNITGAQFTEVLETAKTHRKNSRNPGRVAKFNWFIKLLCVKNRTRIR</sequence>
<dbReference type="SUPFAM" id="SSF55785">
    <property type="entry name" value="PYP-like sensor domain (PAS domain)"/>
    <property type="match status" value="1"/>
</dbReference>
<comment type="caution">
    <text evidence="1">The sequence shown here is derived from an EMBL/GenBank/DDBJ whole genome shotgun (WGS) entry which is preliminary data.</text>
</comment>
<dbReference type="EMBL" id="LAJX01000046">
    <property type="protein sequence ID" value="KJV07330.1"/>
    <property type="molecule type" value="Genomic_DNA"/>
</dbReference>
<proteinExistence type="predicted"/>
<reference evidence="2" key="1">
    <citation type="submission" date="2015-03" db="EMBL/GenBank/DDBJ databases">
        <title>Draft genome sequence of a novel methanotroph (Sn10-6) isolated from flooded ricefield rhizosphere in India.</title>
        <authorList>
            <person name="Pandit P.S."/>
            <person name="Pore S.D."/>
            <person name="Arora P."/>
            <person name="Kapse N.G."/>
            <person name="Dhakephalkar P.K."/>
            <person name="Rahalkar M.C."/>
        </authorList>
    </citation>
    <scope>NUCLEOTIDE SEQUENCE [LARGE SCALE GENOMIC DNA]</scope>
    <source>
        <strain evidence="2">Sn10-6</strain>
    </source>
</reference>
<evidence type="ECO:0000313" key="2">
    <source>
        <dbReference type="Proteomes" id="UP000033684"/>
    </source>
</evidence>
<keyword evidence="2" id="KW-1185">Reference proteome</keyword>
<dbReference type="Proteomes" id="UP000033684">
    <property type="component" value="Unassembled WGS sequence"/>
</dbReference>
<reference evidence="1 2" key="2">
    <citation type="journal article" date="2016" name="Microb. Ecol.">
        <title>Genome Characteristics of a Novel Type I Methanotroph (Sn10-6) Isolated from a Flooded Indian Rice Field.</title>
        <authorList>
            <person name="Rahalkar M.C."/>
            <person name="Pandit P.S."/>
            <person name="Dhakephalkar P.K."/>
            <person name="Pore S."/>
            <person name="Arora P."/>
            <person name="Kapse N."/>
        </authorList>
    </citation>
    <scope>NUCLEOTIDE SEQUENCE [LARGE SCALE GENOMIC DNA]</scope>
    <source>
        <strain evidence="1 2">Sn10-6</strain>
    </source>
</reference>
<gene>
    <name evidence="1" type="ORF">VZ94_05355</name>
</gene>
<dbReference type="Gene3D" id="3.30.450.20">
    <property type="entry name" value="PAS domain"/>
    <property type="match status" value="2"/>
</dbReference>
<organism evidence="1 2">
    <name type="scientific">Methylocucumis oryzae</name>
    <dbReference type="NCBI Taxonomy" id="1632867"/>
    <lineage>
        <taxon>Bacteria</taxon>
        <taxon>Pseudomonadati</taxon>
        <taxon>Pseudomonadota</taxon>
        <taxon>Gammaproteobacteria</taxon>
        <taxon>Methylococcales</taxon>
        <taxon>Methylococcaceae</taxon>
        <taxon>Methylocucumis</taxon>
    </lineage>
</organism>
<accession>A0A0F3IKR1</accession>
<dbReference type="InterPro" id="IPR035965">
    <property type="entry name" value="PAS-like_dom_sf"/>
</dbReference>
<evidence type="ECO:0008006" key="3">
    <source>
        <dbReference type="Google" id="ProtNLM"/>
    </source>
</evidence>
<protein>
    <recommendedName>
        <fullName evidence="3">PAS domain-containing protein</fullName>
    </recommendedName>
</protein>
<dbReference type="AlphaFoldDB" id="A0A0F3IKR1"/>
<name>A0A0F3IKR1_9GAMM</name>
<evidence type="ECO:0000313" key="1">
    <source>
        <dbReference type="EMBL" id="KJV07330.1"/>
    </source>
</evidence>